<accession>A0AAV0DM85</accession>
<reference evidence="1" key="1">
    <citation type="submission" date="2022-07" db="EMBL/GenBank/DDBJ databases">
        <authorList>
            <person name="Macas J."/>
            <person name="Novak P."/>
            <person name="Neumann P."/>
        </authorList>
    </citation>
    <scope>NUCLEOTIDE SEQUENCE</scope>
</reference>
<dbReference type="Proteomes" id="UP001152523">
    <property type="component" value="Unassembled WGS sequence"/>
</dbReference>
<organism evidence="1 2">
    <name type="scientific">Cuscuta epithymum</name>
    <dbReference type="NCBI Taxonomy" id="186058"/>
    <lineage>
        <taxon>Eukaryota</taxon>
        <taxon>Viridiplantae</taxon>
        <taxon>Streptophyta</taxon>
        <taxon>Embryophyta</taxon>
        <taxon>Tracheophyta</taxon>
        <taxon>Spermatophyta</taxon>
        <taxon>Magnoliopsida</taxon>
        <taxon>eudicotyledons</taxon>
        <taxon>Gunneridae</taxon>
        <taxon>Pentapetalae</taxon>
        <taxon>asterids</taxon>
        <taxon>lamiids</taxon>
        <taxon>Solanales</taxon>
        <taxon>Convolvulaceae</taxon>
        <taxon>Cuscuteae</taxon>
        <taxon>Cuscuta</taxon>
        <taxon>Cuscuta subgen. Cuscuta</taxon>
    </lineage>
</organism>
<evidence type="ECO:0000313" key="2">
    <source>
        <dbReference type="Proteomes" id="UP001152523"/>
    </source>
</evidence>
<protein>
    <submittedName>
        <fullName evidence="1">Uncharacterized protein</fullName>
    </submittedName>
</protein>
<keyword evidence="2" id="KW-1185">Reference proteome</keyword>
<comment type="caution">
    <text evidence="1">The sequence shown here is derived from an EMBL/GenBank/DDBJ whole genome shotgun (WGS) entry which is preliminary data.</text>
</comment>
<evidence type="ECO:0000313" key="1">
    <source>
        <dbReference type="EMBL" id="CAH9102152.1"/>
    </source>
</evidence>
<dbReference type="AlphaFoldDB" id="A0AAV0DM85"/>
<proteinExistence type="predicted"/>
<sequence length="149" mass="16945">MIEKTDEYLLDVIREKQLPEDTPLEEVPVDNADARLNIMVYVLGVKPGCRIRGLGDGSLRDTNLQQKRIENELAIERAARKGAEMDRLETKKRLHERVKVIGKQFNLTLDAWCASLQKSYSNVPGFILPPFTALSVDVDDEVEDESYDL</sequence>
<gene>
    <name evidence="1" type="ORF">CEPIT_LOCUS15879</name>
</gene>
<name>A0AAV0DM85_9ASTE</name>
<dbReference type="EMBL" id="CAMAPF010000114">
    <property type="protein sequence ID" value="CAH9102152.1"/>
    <property type="molecule type" value="Genomic_DNA"/>
</dbReference>